<organism evidence="1">
    <name type="scientific">marine metagenome</name>
    <dbReference type="NCBI Taxonomy" id="408172"/>
    <lineage>
        <taxon>unclassified sequences</taxon>
        <taxon>metagenomes</taxon>
        <taxon>ecological metagenomes</taxon>
    </lineage>
</organism>
<accession>A0A382X0Y2</accession>
<name>A0A382X0Y2_9ZZZZ</name>
<dbReference type="EMBL" id="UINC01163922">
    <property type="protein sequence ID" value="SVD64489.1"/>
    <property type="molecule type" value="Genomic_DNA"/>
</dbReference>
<sequence length="87" mass="10167">YLAWGLHFNFPSPTDRGEFVIDAIYHREDGREFSRHSAKMYVEPWWDSAFQTSGWGWTDLGLRERGIFRVDLSVEGTLVAIGEFQVR</sequence>
<gene>
    <name evidence="1" type="ORF">METZ01_LOCUS417343</name>
</gene>
<feature type="non-terminal residue" evidence="1">
    <location>
        <position position="1"/>
    </location>
</feature>
<evidence type="ECO:0000313" key="1">
    <source>
        <dbReference type="EMBL" id="SVD64489.1"/>
    </source>
</evidence>
<dbReference type="AlphaFoldDB" id="A0A382X0Y2"/>
<protein>
    <submittedName>
        <fullName evidence="1">Uncharacterized protein</fullName>
    </submittedName>
</protein>
<proteinExistence type="predicted"/>
<reference evidence="1" key="1">
    <citation type="submission" date="2018-05" db="EMBL/GenBank/DDBJ databases">
        <authorList>
            <person name="Lanie J.A."/>
            <person name="Ng W.-L."/>
            <person name="Kazmierczak K.M."/>
            <person name="Andrzejewski T.M."/>
            <person name="Davidsen T.M."/>
            <person name="Wayne K.J."/>
            <person name="Tettelin H."/>
            <person name="Glass J.I."/>
            <person name="Rusch D."/>
            <person name="Podicherti R."/>
            <person name="Tsui H.-C.T."/>
            <person name="Winkler M.E."/>
        </authorList>
    </citation>
    <scope>NUCLEOTIDE SEQUENCE</scope>
</reference>